<dbReference type="AlphaFoldDB" id="A0A151M3L3"/>
<dbReference type="InterPro" id="IPR036179">
    <property type="entry name" value="Ig-like_dom_sf"/>
</dbReference>
<evidence type="ECO:0000259" key="14">
    <source>
        <dbReference type="PROSITE" id="PS50262"/>
    </source>
</evidence>
<feature type="transmembrane region" description="Helical" evidence="13">
    <location>
        <begin position="82"/>
        <end position="105"/>
    </location>
</feature>
<evidence type="ECO:0000256" key="6">
    <source>
        <dbReference type="ARBA" id="ARBA00022989"/>
    </source>
</evidence>
<feature type="domain" description="G-protein coupled receptors family 1 profile" evidence="14">
    <location>
        <begin position="98"/>
        <end position="347"/>
    </location>
</feature>
<name>A0A151M3L3_ALLMI</name>
<evidence type="ECO:0000256" key="11">
    <source>
        <dbReference type="ARBA" id="ARBA00023224"/>
    </source>
</evidence>
<dbReference type="Gene3D" id="2.60.40.10">
    <property type="entry name" value="Immunoglobulins"/>
    <property type="match status" value="1"/>
</dbReference>
<dbReference type="CDD" id="cd15912">
    <property type="entry name" value="7tmA_OR6C-like"/>
    <property type="match status" value="1"/>
</dbReference>
<sequence>MTGFRMGYDTYIANDFKGRVTPSTNDSTAKLQIARLTLADTATYYCARETQHVAKEAMRSENQTMVKEFILLGFSGICEIKVLVFLTLFLTYMLTLMGNILIIALVWNDYRLHMPMYWFLCNLSFSGIWFTTVIIPKMMLNILLDTRTISFFGCLMQTYFYFFLGTSDYILVAVMSFDRYVAICNPLRYSVVMDGWFTFQLALGTWIGAFLSVLYPAIVFFQLPFCGPNVINHFFCDIIPVLKLACTDTILLEMLSFVSSSIVVLGSLLLTTVSYVYIITTILHIPSATGRQKAFSTCVSHITVASIFYGCSIFMYILPEKSHASWFYKVVAFLHTVVTPLLNPFIYTLRNKKVRDVLKDALKRAENSFPRDRVQGERESKKVNH</sequence>
<dbReference type="PROSITE" id="PS50262">
    <property type="entry name" value="G_PROTEIN_RECEP_F1_2"/>
    <property type="match status" value="1"/>
</dbReference>
<protein>
    <recommendedName>
        <fullName evidence="13">Olfactory receptor</fullName>
    </recommendedName>
</protein>
<comment type="caution">
    <text evidence="15">The sequence shown here is derived from an EMBL/GenBank/DDBJ whole genome shotgun (WGS) entry which is preliminary data.</text>
</comment>
<dbReference type="GO" id="GO:0005886">
    <property type="term" value="C:plasma membrane"/>
    <property type="evidence" value="ECO:0007669"/>
    <property type="project" value="UniProtKB-SubCell"/>
</dbReference>
<evidence type="ECO:0000256" key="5">
    <source>
        <dbReference type="ARBA" id="ARBA00022725"/>
    </source>
</evidence>
<keyword evidence="6 13" id="KW-1133">Transmembrane helix</keyword>
<evidence type="ECO:0000256" key="9">
    <source>
        <dbReference type="ARBA" id="ARBA00023170"/>
    </source>
</evidence>
<feature type="transmembrane region" description="Helical" evidence="13">
    <location>
        <begin position="230"/>
        <end position="251"/>
    </location>
</feature>
<keyword evidence="11 12" id="KW-0807">Transducer</keyword>
<feature type="transmembrane region" description="Helical" evidence="13">
    <location>
        <begin position="257"/>
        <end position="283"/>
    </location>
</feature>
<keyword evidence="7 12" id="KW-0297">G-protein coupled receptor</keyword>
<dbReference type="InterPro" id="IPR047132">
    <property type="entry name" value="Olfact_rcpt_6C-like"/>
</dbReference>
<evidence type="ECO:0000256" key="3">
    <source>
        <dbReference type="ARBA" id="ARBA00022606"/>
    </source>
</evidence>
<evidence type="ECO:0000256" key="2">
    <source>
        <dbReference type="ARBA" id="ARBA00022475"/>
    </source>
</evidence>
<dbReference type="InterPro" id="IPR000276">
    <property type="entry name" value="GPCR_Rhodpsn"/>
</dbReference>
<feature type="transmembrane region" description="Helical" evidence="13">
    <location>
        <begin position="159"/>
        <end position="177"/>
    </location>
</feature>
<dbReference type="Pfam" id="PF13853">
    <property type="entry name" value="7tm_4"/>
    <property type="match status" value="1"/>
</dbReference>
<feature type="transmembrane region" description="Helical" evidence="13">
    <location>
        <begin position="330"/>
        <end position="349"/>
    </location>
</feature>
<dbReference type="eggNOG" id="ENOG502SKDI">
    <property type="taxonomic scope" value="Eukaryota"/>
</dbReference>
<feature type="transmembrane region" description="Helical" evidence="13">
    <location>
        <begin position="197"/>
        <end position="218"/>
    </location>
</feature>
<dbReference type="Gene3D" id="1.20.1070.10">
    <property type="entry name" value="Rhodopsin 7-helix transmembrane proteins"/>
    <property type="match status" value="1"/>
</dbReference>
<keyword evidence="9 12" id="KW-0675">Receptor</keyword>
<accession>A0A151M3L3</accession>
<dbReference type="InterPro" id="IPR000725">
    <property type="entry name" value="Olfact_rcpt"/>
</dbReference>
<keyword evidence="10" id="KW-0325">Glycoprotein</keyword>
<dbReference type="PRINTS" id="PR00245">
    <property type="entry name" value="OLFACTORYR"/>
</dbReference>
<keyword evidence="3 13" id="KW-0716">Sensory transduction</keyword>
<evidence type="ECO:0000313" key="15">
    <source>
        <dbReference type="EMBL" id="KYO19107.1"/>
    </source>
</evidence>
<dbReference type="Proteomes" id="UP000050525">
    <property type="component" value="Unassembled WGS sequence"/>
</dbReference>
<dbReference type="GO" id="GO:0004930">
    <property type="term" value="F:G protein-coupled receptor activity"/>
    <property type="evidence" value="ECO:0007669"/>
    <property type="project" value="UniProtKB-KW"/>
</dbReference>
<dbReference type="SUPFAM" id="SSF81321">
    <property type="entry name" value="Family A G protein-coupled receptor-like"/>
    <property type="match status" value="1"/>
</dbReference>
<feature type="transmembrane region" description="Helical" evidence="13">
    <location>
        <begin position="295"/>
        <end position="318"/>
    </location>
</feature>
<organism evidence="15 16">
    <name type="scientific">Alligator mississippiensis</name>
    <name type="common">American alligator</name>
    <dbReference type="NCBI Taxonomy" id="8496"/>
    <lineage>
        <taxon>Eukaryota</taxon>
        <taxon>Metazoa</taxon>
        <taxon>Chordata</taxon>
        <taxon>Craniata</taxon>
        <taxon>Vertebrata</taxon>
        <taxon>Euteleostomi</taxon>
        <taxon>Archelosauria</taxon>
        <taxon>Archosauria</taxon>
        <taxon>Crocodylia</taxon>
        <taxon>Alligatoridae</taxon>
        <taxon>Alligatorinae</taxon>
        <taxon>Alligator</taxon>
    </lineage>
</organism>
<evidence type="ECO:0000256" key="1">
    <source>
        <dbReference type="ARBA" id="ARBA00004651"/>
    </source>
</evidence>
<comment type="similarity">
    <text evidence="12">Belongs to the G-protein coupled receptor 1 family.</text>
</comment>
<dbReference type="SUPFAM" id="SSF48726">
    <property type="entry name" value="Immunoglobulin"/>
    <property type="match status" value="1"/>
</dbReference>
<keyword evidence="2 13" id="KW-1003">Cell membrane</keyword>
<dbReference type="EMBL" id="AKHW03006762">
    <property type="protein sequence ID" value="KYO19107.1"/>
    <property type="molecule type" value="Genomic_DNA"/>
</dbReference>
<keyword evidence="4 12" id="KW-0812">Transmembrane</keyword>
<gene>
    <name evidence="15" type="ORF">Y1Q_0017313</name>
</gene>
<dbReference type="PROSITE" id="PS00237">
    <property type="entry name" value="G_PROTEIN_RECEP_F1_1"/>
    <property type="match status" value="1"/>
</dbReference>
<evidence type="ECO:0000256" key="12">
    <source>
        <dbReference type="RuleBase" id="RU000688"/>
    </source>
</evidence>
<dbReference type="InterPro" id="IPR017452">
    <property type="entry name" value="GPCR_Rhodpsn_7TM"/>
</dbReference>
<evidence type="ECO:0000256" key="10">
    <source>
        <dbReference type="ARBA" id="ARBA00023180"/>
    </source>
</evidence>
<dbReference type="PANTHER" id="PTHR26454:SF1">
    <property type="entry name" value="OLFACTORY RECEPTOR"/>
    <property type="match status" value="1"/>
</dbReference>
<reference evidence="15 16" key="1">
    <citation type="journal article" date="2012" name="Genome Biol.">
        <title>Sequencing three crocodilian genomes to illuminate the evolution of archosaurs and amniotes.</title>
        <authorList>
            <person name="St John J.A."/>
            <person name="Braun E.L."/>
            <person name="Isberg S.R."/>
            <person name="Miles L.G."/>
            <person name="Chong A.Y."/>
            <person name="Gongora J."/>
            <person name="Dalzell P."/>
            <person name="Moran C."/>
            <person name="Bed'hom B."/>
            <person name="Abzhanov A."/>
            <person name="Burgess S.C."/>
            <person name="Cooksey A.M."/>
            <person name="Castoe T.A."/>
            <person name="Crawford N.G."/>
            <person name="Densmore L.D."/>
            <person name="Drew J.C."/>
            <person name="Edwards S.V."/>
            <person name="Faircloth B.C."/>
            <person name="Fujita M.K."/>
            <person name="Greenwold M.J."/>
            <person name="Hoffmann F.G."/>
            <person name="Howard J.M."/>
            <person name="Iguchi T."/>
            <person name="Janes D.E."/>
            <person name="Khan S.Y."/>
            <person name="Kohno S."/>
            <person name="de Koning A.J."/>
            <person name="Lance S.L."/>
            <person name="McCarthy F.M."/>
            <person name="McCormack J.E."/>
            <person name="Merchant M.E."/>
            <person name="Peterson D.G."/>
            <person name="Pollock D.D."/>
            <person name="Pourmand N."/>
            <person name="Raney B.J."/>
            <person name="Roessler K.A."/>
            <person name="Sanford J.R."/>
            <person name="Sawyer R.H."/>
            <person name="Schmidt C.J."/>
            <person name="Triplett E.W."/>
            <person name="Tuberville T.D."/>
            <person name="Venegas-Anaya M."/>
            <person name="Howard J.T."/>
            <person name="Jarvis E.D."/>
            <person name="Guillette L.J.Jr."/>
            <person name="Glenn T.C."/>
            <person name="Green R.E."/>
            <person name="Ray D.A."/>
        </authorList>
    </citation>
    <scope>NUCLEOTIDE SEQUENCE [LARGE SCALE GENOMIC DNA]</scope>
    <source>
        <strain evidence="15">KSC_2009_1</strain>
    </source>
</reference>
<evidence type="ECO:0000256" key="8">
    <source>
        <dbReference type="ARBA" id="ARBA00023136"/>
    </source>
</evidence>
<dbReference type="GO" id="GO:0004984">
    <property type="term" value="F:olfactory receptor activity"/>
    <property type="evidence" value="ECO:0007669"/>
    <property type="project" value="InterPro"/>
</dbReference>
<keyword evidence="8 13" id="KW-0472">Membrane</keyword>
<dbReference type="InterPro" id="IPR013783">
    <property type="entry name" value="Ig-like_fold"/>
</dbReference>
<dbReference type="FunFam" id="1.20.1070.10:FF:000010">
    <property type="entry name" value="Olfactory receptor"/>
    <property type="match status" value="1"/>
</dbReference>
<evidence type="ECO:0000256" key="4">
    <source>
        <dbReference type="ARBA" id="ARBA00022692"/>
    </source>
</evidence>
<dbReference type="PANTHER" id="PTHR26454">
    <property type="entry name" value="OLFACTORY RECEPTOR"/>
    <property type="match status" value="1"/>
</dbReference>
<evidence type="ECO:0000256" key="7">
    <source>
        <dbReference type="ARBA" id="ARBA00023040"/>
    </source>
</evidence>
<evidence type="ECO:0000313" key="16">
    <source>
        <dbReference type="Proteomes" id="UP000050525"/>
    </source>
</evidence>
<keyword evidence="16" id="KW-1185">Reference proteome</keyword>
<feature type="transmembrane region" description="Helical" evidence="13">
    <location>
        <begin position="117"/>
        <end position="138"/>
    </location>
</feature>
<evidence type="ECO:0000256" key="13">
    <source>
        <dbReference type="RuleBase" id="RU363047"/>
    </source>
</evidence>
<comment type="subcellular location">
    <subcellularLocation>
        <location evidence="1 13">Cell membrane</location>
        <topology evidence="1 13">Multi-pass membrane protein</topology>
    </subcellularLocation>
</comment>
<dbReference type="PRINTS" id="PR00237">
    <property type="entry name" value="GPCRRHODOPSN"/>
</dbReference>
<proteinExistence type="inferred from homology"/>
<keyword evidence="5 13" id="KW-0552">Olfaction</keyword>